<keyword evidence="10 15" id="KW-0560">Oxidoreductase</keyword>
<evidence type="ECO:0000256" key="3">
    <source>
        <dbReference type="ARBA" id="ARBA00004174"/>
    </source>
</evidence>
<gene>
    <name evidence="16" type="ORF">RI129_007870</name>
</gene>
<dbReference type="InterPro" id="IPR017972">
    <property type="entry name" value="Cyt_P450_CS"/>
</dbReference>
<comment type="function">
    <text evidence="2">May be involved in the metabolism of insect hormones and in the breakdown of synthetic insecticides.</text>
</comment>
<dbReference type="SUPFAM" id="SSF48264">
    <property type="entry name" value="Cytochrome P450"/>
    <property type="match status" value="1"/>
</dbReference>
<dbReference type="InterPro" id="IPR050476">
    <property type="entry name" value="Insect_CytP450_Detox"/>
</dbReference>
<dbReference type="Pfam" id="PF00067">
    <property type="entry name" value="p450"/>
    <property type="match status" value="1"/>
</dbReference>
<protein>
    <recommendedName>
        <fullName evidence="18">Cytochrome P450</fullName>
    </recommendedName>
</protein>
<proteinExistence type="inferred from homology"/>
<evidence type="ECO:0000256" key="10">
    <source>
        <dbReference type="ARBA" id="ARBA00023002"/>
    </source>
</evidence>
<evidence type="ECO:0000256" key="4">
    <source>
        <dbReference type="ARBA" id="ARBA00004406"/>
    </source>
</evidence>
<keyword evidence="11 14" id="KW-0408">Iron</keyword>
<comment type="subcellular location">
    <subcellularLocation>
        <location evidence="4">Endoplasmic reticulum membrane</location>
        <topology evidence="4">Peripheral membrane protein</topology>
    </subcellularLocation>
    <subcellularLocation>
        <location evidence="3">Microsome membrane</location>
        <topology evidence="3">Peripheral membrane protein</topology>
    </subcellularLocation>
</comment>
<dbReference type="InterPro" id="IPR001128">
    <property type="entry name" value="Cyt_P450"/>
</dbReference>
<keyword evidence="17" id="KW-1185">Reference proteome</keyword>
<dbReference type="GO" id="GO:0020037">
    <property type="term" value="F:heme binding"/>
    <property type="evidence" value="ECO:0007669"/>
    <property type="project" value="InterPro"/>
</dbReference>
<keyword evidence="8" id="KW-0256">Endoplasmic reticulum</keyword>
<dbReference type="FunFam" id="1.10.630.10:FF:000182">
    <property type="entry name" value="Cytochrome P450 3A4"/>
    <property type="match status" value="1"/>
</dbReference>
<evidence type="ECO:0000256" key="5">
    <source>
        <dbReference type="ARBA" id="ARBA00010617"/>
    </source>
</evidence>
<dbReference type="GO" id="GO:0005789">
    <property type="term" value="C:endoplasmic reticulum membrane"/>
    <property type="evidence" value="ECO:0007669"/>
    <property type="project" value="UniProtKB-SubCell"/>
</dbReference>
<reference evidence="16 17" key="1">
    <citation type="journal article" date="2024" name="Insects">
        <title>An Improved Chromosome-Level Genome Assembly of the Firefly Pyrocoelia pectoralis.</title>
        <authorList>
            <person name="Fu X."/>
            <person name="Meyer-Rochow V.B."/>
            <person name="Ballantyne L."/>
            <person name="Zhu X."/>
        </authorList>
    </citation>
    <scope>NUCLEOTIDE SEQUENCE [LARGE SCALE GENOMIC DNA]</scope>
    <source>
        <strain evidence="16">XCY_ONT2</strain>
    </source>
</reference>
<dbReference type="PANTHER" id="PTHR24292">
    <property type="entry name" value="CYTOCHROME P450"/>
    <property type="match status" value="1"/>
</dbReference>
<evidence type="ECO:0000256" key="15">
    <source>
        <dbReference type="RuleBase" id="RU000461"/>
    </source>
</evidence>
<comment type="cofactor">
    <cofactor evidence="1 14">
        <name>heme</name>
        <dbReference type="ChEBI" id="CHEBI:30413"/>
    </cofactor>
</comment>
<dbReference type="PRINTS" id="PR00385">
    <property type="entry name" value="P450"/>
</dbReference>
<dbReference type="PANTHER" id="PTHR24292:SF54">
    <property type="entry name" value="CYP9F3-RELATED"/>
    <property type="match status" value="1"/>
</dbReference>
<comment type="similarity">
    <text evidence="5 15">Belongs to the cytochrome P450 family.</text>
</comment>
<dbReference type="GO" id="GO:0004497">
    <property type="term" value="F:monooxygenase activity"/>
    <property type="evidence" value="ECO:0007669"/>
    <property type="project" value="UniProtKB-KW"/>
</dbReference>
<dbReference type="PRINTS" id="PR00465">
    <property type="entry name" value="EP450IV"/>
</dbReference>
<name>A0AAN7V944_9COLE</name>
<keyword evidence="7 14" id="KW-0479">Metal-binding</keyword>
<sequence>MWVLILILVICILLAVIFKLRKIYSYWKDRGVDYVSPLYSFGLLTENSLRVNSYAKVFENAYETFPDRRYIGMYNLFQPVLLIRDLELVKRICVKDNDSFQAHSEVIPLEIDDMWSKNIYAVENAQQWYKIRTVLTPFFTSNKIRTSFPVIQKFSTNFTDYLKSESAGEKITLEMYKVIRRLLNDITVNTYFGVSCDSLKQPNNIVIMMVGEAMNLPGFQRFFQWFGRFSPQILQLFGIKVFNSRVKKFFTDIMEESLKLGFKHGFNRHDIIGTLFKLYASEIPVQNTLNKTIVEDITSQAFLLLFSGYETVVSTLTLMIYELTVNSDVQEKLFEEITQTLEKYDGIISYESIMAMEYLDQTLNETLRLHPPSALIDRQATEDYVIEAENPNEKDLLIEKGTPIWILQNAIQTDADNFPNPKKFDPDRFMIKNKLNMKSYSYIPFGAGPRSCLGYRYGLMQVKLIITSLLLNFELLPTTKTYVQDSSNTCTVREHGVWVELNPRLR</sequence>
<evidence type="ECO:0000256" key="7">
    <source>
        <dbReference type="ARBA" id="ARBA00022723"/>
    </source>
</evidence>
<evidence type="ECO:0000256" key="11">
    <source>
        <dbReference type="ARBA" id="ARBA00023004"/>
    </source>
</evidence>
<keyword evidence="12 15" id="KW-0503">Monooxygenase</keyword>
<keyword evidence="6 14" id="KW-0349">Heme</keyword>
<feature type="binding site" description="axial binding residue" evidence="14">
    <location>
        <position position="452"/>
    </location>
    <ligand>
        <name>heme</name>
        <dbReference type="ChEBI" id="CHEBI:30413"/>
    </ligand>
    <ligandPart>
        <name>Fe</name>
        <dbReference type="ChEBI" id="CHEBI:18248"/>
    </ligandPart>
</feature>
<evidence type="ECO:0000256" key="13">
    <source>
        <dbReference type="ARBA" id="ARBA00023136"/>
    </source>
</evidence>
<evidence type="ECO:0000256" key="2">
    <source>
        <dbReference type="ARBA" id="ARBA00003690"/>
    </source>
</evidence>
<evidence type="ECO:0000313" key="16">
    <source>
        <dbReference type="EMBL" id="KAK5644025.1"/>
    </source>
</evidence>
<evidence type="ECO:0000256" key="1">
    <source>
        <dbReference type="ARBA" id="ARBA00001971"/>
    </source>
</evidence>
<dbReference type="GO" id="GO:0005506">
    <property type="term" value="F:iron ion binding"/>
    <property type="evidence" value="ECO:0007669"/>
    <property type="project" value="InterPro"/>
</dbReference>
<organism evidence="16 17">
    <name type="scientific">Pyrocoelia pectoralis</name>
    <dbReference type="NCBI Taxonomy" id="417401"/>
    <lineage>
        <taxon>Eukaryota</taxon>
        <taxon>Metazoa</taxon>
        <taxon>Ecdysozoa</taxon>
        <taxon>Arthropoda</taxon>
        <taxon>Hexapoda</taxon>
        <taxon>Insecta</taxon>
        <taxon>Pterygota</taxon>
        <taxon>Neoptera</taxon>
        <taxon>Endopterygota</taxon>
        <taxon>Coleoptera</taxon>
        <taxon>Polyphaga</taxon>
        <taxon>Elateriformia</taxon>
        <taxon>Elateroidea</taxon>
        <taxon>Lampyridae</taxon>
        <taxon>Lampyrinae</taxon>
        <taxon>Pyrocoelia</taxon>
    </lineage>
</organism>
<evidence type="ECO:0000256" key="12">
    <source>
        <dbReference type="ARBA" id="ARBA00023033"/>
    </source>
</evidence>
<comment type="caution">
    <text evidence="16">The sequence shown here is derived from an EMBL/GenBank/DDBJ whole genome shotgun (WGS) entry which is preliminary data.</text>
</comment>
<dbReference type="Gene3D" id="1.10.630.10">
    <property type="entry name" value="Cytochrome P450"/>
    <property type="match status" value="1"/>
</dbReference>
<dbReference type="AlphaFoldDB" id="A0AAN7V944"/>
<dbReference type="InterPro" id="IPR036396">
    <property type="entry name" value="Cyt_P450_sf"/>
</dbReference>
<dbReference type="PROSITE" id="PS00086">
    <property type="entry name" value="CYTOCHROME_P450"/>
    <property type="match status" value="1"/>
</dbReference>
<dbReference type="CDD" id="cd11056">
    <property type="entry name" value="CYP6-like"/>
    <property type="match status" value="1"/>
</dbReference>
<dbReference type="InterPro" id="IPR002403">
    <property type="entry name" value="Cyt_P450_E_grp-IV"/>
</dbReference>
<evidence type="ECO:0000256" key="9">
    <source>
        <dbReference type="ARBA" id="ARBA00022848"/>
    </source>
</evidence>
<evidence type="ECO:0000256" key="8">
    <source>
        <dbReference type="ARBA" id="ARBA00022824"/>
    </source>
</evidence>
<evidence type="ECO:0000313" key="17">
    <source>
        <dbReference type="Proteomes" id="UP001329430"/>
    </source>
</evidence>
<dbReference type="EMBL" id="JAVRBK010000005">
    <property type="protein sequence ID" value="KAK5644025.1"/>
    <property type="molecule type" value="Genomic_DNA"/>
</dbReference>
<keyword evidence="13" id="KW-0472">Membrane</keyword>
<evidence type="ECO:0008006" key="18">
    <source>
        <dbReference type="Google" id="ProtNLM"/>
    </source>
</evidence>
<keyword evidence="9" id="KW-0492">Microsome</keyword>
<dbReference type="GO" id="GO:0016705">
    <property type="term" value="F:oxidoreductase activity, acting on paired donors, with incorporation or reduction of molecular oxygen"/>
    <property type="evidence" value="ECO:0007669"/>
    <property type="project" value="InterPro"/>
</dbReference>
<accession>A0AAN7V944</accession>
<evidence type="ECO:0000256" key="6">
    <source>
        <dbReference type="ARBA" id="ARBA00022617"/>
    </source>
</evidence>
<evidence type="ECO:0000256" key="14">
    <source>
        <dbReference type="PIRSR" id="PIRSR602403-1"/>
    </source>
</evidence>
<dbReference type="Proteomes" id="UP001329430">
    <property type="component" value="Chromosome 5"/>
</dbReference>